<dbReference type="Pfam" id="PF00078">
    <property type="entry name" value="RVT_1"/>
    <property type="match status" value="3"/>
</dbReference>
<dbReference type="Pfam" id="PF22938">
    <property type="entry name" value="Integrase_p58_C"/>
    <property type="match status" value="1"/>
</dbReference>
<dbReference type="Pfam" id="PF13976">
    <property type="entry name" value="gag_pre-integrs"/>
    <property type="match status" value="1"/>
</dbReference>
<feature type="region of interest" description="Disordered" evidence="19">
    <location>
        <begin position="1518"/>
        <end position="1615"/>
    </location>
</feature>
<evidence type="ECO:0000256" key="14">
    <source>
        <dbReference type="ARBA" id="ARBA00030524"/>
    </source>
</evidence>
<dbReference type="Pfam" id="PF17921">
    <property type="entry name" value="Integrase_H2C2"/>
    <property type="match status" value="3"/>
</dbReference>
<evidence type="ECO:0000259" key="22">
    <source>
        <dbReference type="PROSITE" id="PS50878"/>
    </source>
</evidence>
<feature type="compositionally biased region" description="Basic and acidic residues" evidence="19">
    <location>
        <begin position="1310"/>
        <end position="1331"/>
    </location>
</feature>
<dbReference type="InterPro" id="IPR025724">
    <property type="entry name" value="GAG-pre-integrase_dom"/>
</dbReference>
<evidence type="ECO:0000256" key="9">
    <source>
        <dbReference type="ARBA" id="ARBA00022842"/>
    </source>
</evidence>
<dbReference type="Pfam" id="PF00077">
    <property type="entry name" value="RVP"/>
    <property type="match status" value="1"/>
</dbReference>
<dbReference type="Proteomes" id="UP001235939">
    <property type="component" value="Chromosome 22"/>
</dbReference>
<dbReference type="CDD" id="cd00303">
    <property type="entry name" value="retropepsin_like"/>
    <property type="match status" value="1"/>
</dbReference>
<dbReference type="Gene3D" id="2.40.70.10">
    <property type="entry name" value="Acid Proteases"/>
    <property type="match status" value="2"/>
</dbReference>
<dbReference type="CDD" id="cd01647">
    <property type="entry name" value="RT_LTR"/>
    <property type="match status" value="3"/>
</dbReference>
<evidence type="ECO:0000256" key="3">
    <source>
        <dbReference type="ARBA" id="ARBA00022679"/>
    </source>
</evidence>
<evidence type="ECO:0000256" key="18">
    <source>
        <dbReference type="PROSITE-ProRule" id="PRU00047"/>
    </source>
</evidence>
<feature type="compositionally biased region" description="Polar residues" evidence="19">
    <location>
        <begin position="1600"/>
        <end position="1610"/>
    </location>
</feature>
<dbReference type="InterPro" id="IPR054465">
    <property type="entry name" value="Integrase_p58-like_C"/>
</dbReference>
<dbReference type="Gene3D" id="3.30.420.10">
    <property type="entry name" value="Ribonuclease H-like superfamily/Ribonuclease H"/>
    <property type="match status" value="4"/>
</dbReference>
<dbReference type="InterPro" id="IPR001995">
    <property type="entry name" value="Peptidase_A2_cat"/>
</dbReference>
<dbReference type="PANTHER" id="PTHR37984:SF15">
    <property type="entry name" value="INTEGRASE CATALYTIC DOMAIN-CONTAINING PROTEIN"/>
    <property type="match status" value="1"/>
</dbReference>
<dbReference type="CDD" id="cd09274">
    <property type="entry name" value="RNase_HI_RT_Ty3"/>
    <property type="match status" value="3"/>
</dbReference>
<evidence type="ECO:0000313" key="25">
    <source>
        <dbReference type="Proteomes" id="UP001235939"/>
    </source>
</evidence>
<keyword evidence="13" id="KW-0238">DNA-binding</keyword>
<evidence type="ECO:0000256" key="13">
    <source>
        <dbReference type="ARBA" id="ARBA00023125"/>
    </source>
</evidence>
<keyword evidence="12" id="KW-0695">RNA-directed DNA polymerase</keyword>
<keyword evidence="25" id="KW-1185">Reference proteome</keyword>
<dbReference type="PROSITE" id="PS50994">
    <property type="entry name" value="INTEGRASE"/>
    <property type="match status" value="3"/>
</dbReference>
<evidence type="ECO:0000256" key="17">
    <source>
        <dbReference type="ARBA" id="ARBA00057243"/>
    </source>
</evidence>
<dbReference type="InterPro" id="IPR005162">
    <property type="entry name" value="Retrotrans_gag_dom"/>
</dbReference>
<feature type="domain" description="Integrase catalytic" evidence="23">
    <location>
        <begin position="1022"/>
        <end position="1174"/>
    </location>
</feature>
<dbReference type="Pfam" id="PF17919">
    <property type="entry name" value="RT_RNaseH_2"/>
    <property type="match status" value="1"/>
</dbReference>
<feature type="region of interest" description="Disordered" evidence="19">
    <location>
        <begin position="3704"/>
        <end position="3740"/>
    </location>
</feature>
<dbReference type="InterPro" id="IPR001969">
    <property type="entry name" value="Aspartic_peptidase_AS"/>
</dbReference>
<keyword evidence="11" id="KW-0229">DNA integration</keyword>
<keyword evidence="3" id="KW-0808">Transferase</keyword>
<dbReference type="InterPro" id="IPR050951">
    <property type="entry name" value="Retrovirus_Pol_polyprotein"/>
</dbReference>
<dbReference type="Pfam" id="PF00665">
    <property type="entry name" value="rve"/>
    <property type="match status" value="3"/>
</dbReference>
<sequence length="6120" mass="700079">MANNLTSPLPLNLNATDLYSEYKHWMNSYLIYELANGVSTKKDDVKRATLLHCLGPQVQRIFFNLPEEKDTYEKAKEALTKYFTPQKNIVSERFKFRQRKQNTDENIDSYVIALRELVKSCEFGNLEEDMIRDQIIEKCYNRQLKEKLLQQDNLNLQRTIEISRMFETAKEEFRVLTNEDMTSINRVNYKNNFQAANESTVKGSKAHNVYHQKGSTSKVSAPNLEECYRCGLTTHPPYKCGARNMKCTFCNKMGHLNRVCRNKNKYKNIEGKKRNIQNISENNEDSDEYTFFLGSDNKESIYIDGKEIKMTIDTGSDTTFIGLENLKNIFPKSQMPTLNGTERKFYAYGQTSPLPCCGYFFADVSWGERSIKEQIFVIEGKAEPILGKKASFELEIIKRGTKIRNIQQEVIPKDIYNLIQENMNLFQGQGNVKGYSQKITLKENVTPVAQRCRHFPYKMVEAINQELDKMIEDGIIEEVHEASEWISNIVAVPKKGTEEIRLCVDLREVNKAIVRERYPIPTVDNILQALQGAKFFAKLDAKKGFWQIELDEKSRPLTTFITPRGCYRFCKIPFGLCSAPEAFQKAMNSILSHLEGVLCYIDDVIVYAQSIEQLDQRLKKVFERFQQVGLKLNKSKCKFALNELEILGHIVSKDGIRPDPKKIESVLSFSKPENIDSLKSFLGTCGFLRKFIPDFSKLAEPLNNLTRKDIKWKWSKKEEDSFRKLKEALTKNPCLAYFDMNAPTEVIADASPVGLGAVLLQRQNDGSKKPVAYASRSLTNVERRYSQIEKEALGCVWAVEHFNDYLWGNKFVLKTDHKPLIYMLNPKKATVLPPRIERLSWRLQPYDYEIEYLKGKQNIADIFSRKPLTNISCENIVDDYVEKVLSIFSEEMKAISLNDIKKQSEADPFFKFLTKIIQTGNWPYQIDDDKLKSLHKFKEELSVYDNLILKGKRIVIPTDLRRNILDLAHETHQGIARTKQILREKYYWPNMDKDIERRIKNCYICEVNQPLRHDQPLTTIPIPPRPWYKVGVDLVGPIDSKYILTLIDYYSSFPEAIIINDISSKTIISKLKEIFARYGFPIEIVSDNGLQFVSKDTEQFFMKSGIKHIRVSPYYPKSNGKIERFHRYLKKQLISVKLQGKDWKEELQCVLMAYRSTPHPSTGKTPALLLFSREIRNKLNDINDNDSLMDKEVMEHNQAYKERMKKYADSKNKALPHDFKKGNIVYVANTEMKSKLTPNYDNQRFIILETISPNSFKLVNTETGSFIIRNAKHLRHANVLQDFNKGIDLNTTLIKTPEIRMELPSTSRMVETRSGKMQDPAQERIKAEESAKPQPGATIGRDASSDPVVLNPNIDIPKYDGTEDPRPWIESLEEIGFLYHWADYIISRYAAMNMIGSAKTWLNLHKVSFTSWENFKSRLIEDFASDANKEEMRMRLNRIQQWNEPAIRFAEDILVLCNKVDPQMEEETKINWVIGGLKKEYSFALHLNPPKNTNELLEICKKLDLFEKNYQERAEKSKALYNGPRSPRPHHQEQWKNATSFRRPYQNTSKPQAPAPRYYQNTKPQAPTPRYYQNKPLPQVSAPRRSYTPNPEPKPVYPSKTYNKNPNPNRNRTEDGRPICFKCNKPGHVARYCRVRIGICEALIDTGADLSVVDLSTALNTGLEIINPDKMCSGPDGKELDIVGNIILNIKFDDKTITHQFVIMRTHLRTFILGRDFLKKMNAKIDCQREIIKYDLTENRDVIKYQQKKIKSAKDAIIPELSIKLINAFVEAEDGEYIIEENHKMFQTNGLRLARSLINVVNKETYIWITNPYPRPLKILKNQTLCFGSQPAEVNLMEESEQKEHEEPQFQINENLAYTEKEQLKQVLERIDEVLDTLQGSKYFSAIDLKSGYWQVEVEEKDKEKTAFTTAHGLYEFNVMPFGLCNAPATFERNMENMLENQEKAFQTLKVALINPPILGHFDPNAITYIHTDASNIGLGATLVQKFGDKEKVISYLSRTLSKPEQNYSTTEKECLAVVWSMSKLRPYLYGRHFKIVTDHHALCWLKNLKDPTGRLARWALKIQEYNFEIIHKSGKKHLDADGLSRGPLPENEWDEDYERLFLNQIIDEKDDFIENIKENLSGNKRSIAQNFKEENGCLYKKNPNPEGRAWLLVVPKKRRKEVMSEYHNHMLNGHLGVARTTYRLKNKYYWPSMLKDVSEFVKTCHLCQSRKGSNHLPSGLLQPIPQANYPFERIGIDFVGPLPSTKRRRKWIIVLTDYYTKYAETKAVSEATVKEVSTFLIEHIILRHGAPRFLISDRGSQFTSNLMKEVMKMCKVKHCFTTSYHPQTNGLTERLNRTLINMISMYVNTDQKNWDEILPFITHAYNTTIQETTGYSPFFLLFGREPMSLLDDENIPTDSNMDDYDEYIENYLDKIARTRQVVINNTEKTQERMKRNYDKKHNEKIYEPGHLVAVWTPVRKIGKCEKLLRKYFGPYRILKKLSNVNYLIEPKDNPGQDPLIVHVSRLKPYFERIDEVTHEDVTTSGEGEVMVETRSGKMQDPAQERIKAEESAKPQPGATILKFREGEDLNCYLEQLEECFKLNKTLEADKVSVLLTSIDVNVYKTLRDLLVPRRPSDLKYKYLVEVLTNHLYPIKNKHYERYLFHKIVQKESEPVGKFVLRLKSQADKCKFTDINENLCDQFVSGCFDEATLKRLLSETFLTFDSAINIANSVEAAKSQVNLMKNPGHDIDKLKARSKNFKFPCKYNNPCKICGKSNHDTKLCKFKNAQCYICNKKGHIAPVCWNKKSAQNSGMNKPNLNKLNTIQCNTLENAPKILVNVKIEDADTIMEVDTGADVSVVSKKFFLTNLKNVTLEKYSGHLKSFSGNMIPVFGKCLVNVSYKNYQEKLPLIVTGQFNNQTPLLGRNWIRILKTDWPNCVFDICNNINVISNLELFLEVYKRVFENKDLPIQGIKGSISLRPNAKPKFFKFRPVPFSIKEKIDKELDRLEKSQIIEKVNASDWSTPLVTVIKSNGELRLCGDFKNTLNNCIEDEKYPLPTIETMLGNLGGNKIFTKLDLSSAYHQIEMDEASKNLLVVSTHRGLYRYNRLPFGISPASAIFQRCMDSLFHDVPNTVIYLDDIFIGSKDEQEHYRILKMIFDKLKELNFTLNKEKCLFLKKDICFLGHIINEDGVRPDSKKLEALERCKKPFDKTSLKSFLGMLSFYSKYIPNMSTLAGPLYQLLKKDNRWKWSSQCEKAFLNLKLTLLNSQALIHYSIKLPLTLTCDASAYGISGVLCHIVEGEEKPITFVSRTLSSAEVKYSQTEKEALAIVFATSKLRQYLFGRKFVLKSDHKALTTVFGNKRLLPPLIANRLHRWALELSNFDFDIRYTNKDTMLCADAFSRLPLEEINSREDNIDLVTHDISFLNVTPLDHLIIEEETNKDPVLNKLKEYLLEDPQLAKKDETMKPFLSKLEIFSVLQGCIFVDSRAVIPRTCQDQMLKLLHQSHIGINRMKSLARSSVWWPKMDSQIEEFVKECSPCMHHQTAPPAENTPWPRTNQPWQRVHVDHFYFRGDCYLLVVDANSNWIEVFPVRGTTSQENIKLLRECFARNTPTSLDKPPVERLLSYVPRTFVNCLNSEFIQKTFGRNECGRRHFQVGDKVLFTRVIQNRRKWFKAQVIQRLGYNVYLVKNLKGTFKVHVNQMRTGSDTKYAEDSDWTLDNAGAGPHRLEQDPQISTSPPPRRSTRPRCPPCRTKKKGLAKMASLPSHDVTLNKLDGYNYSLWSFKIEMLLQKEDLWEVVTENIPDEPKIEWKKKDSKARAIINLSIADSQIVHVKNLLTAKATWDTLKNIYERKTLSGKIYLLRKLYSLKLEEDKDMQQHITTMMELVDKLRTIGETLKDSHITAILLCSLPKSYSNLITMLESRPDDELTLEFTKNKLLDEHTRRVESSKDESTESKALKSLHRASSQRREKEKKFCSFCHKPNHSKEECWHYQKRNNSNKEYKYENFRRGNVPKYTNQSSVTQEQPTNQRTTKGPNPKALNCTQREASVHNWFVDSGATSHMAYDESFFTELNREQTQNVVVANGNKLQVKGIGQGEIKVITPQGKTDTLLLTKVLYIPELTDNLLSVSAATSNGCKVTFNRDWCTIERDNTALANGILDNGMNRLHLDDNPQTRTFKANVAKQNHCKNKNCLMLWHDRLGHRNIESIKKIRNENLARGLSLNNCSHSTDCVQCIQGKLTETPFPKKTEYRATETLQLVHSDICGPLPTNSLSGKRYFITFTDDYSRYTKTYLLKGKDEAYEKIKDYVISAHTEFGKNIQTIRTDNGREYVNRQVEDFLNQSGIKHQLTVPYSPAQNGVAERKNRSLMEMTRCMLFDSGLPQSLWAEAVTTANYLHNRIPSKATDKTPFELWTNRKPSLKHLKRFGCKAFAYIPKIKRNKLDSKVIEGIFLGYDDRSKGYRILHDTDNITISRSVKFLEKENGFHLASTKTTSPQVLSTDLTSSNHIGNAEESQEPGTQPENLEDSENEDYLQPGTSTETQVVTQRRSTRPTKGIPPIRNDYMLYKTEAQDIQTPTNYSEVLQLPKIEREKWLQAMNEELNSLEKNNVWELTPLPKDKKIIGCKWTYKQKLNSKGEIERYKARLVAKGFNQKFGRDYEETFAPIVKHSTIRAFLAASVYKGMKVNHLDVKTAFLHGDLDKELYMELPEGLHTKQTNKVCKLKKAIYGLKQAGRSWNTKIASTLIKNNFKQSIVDPCLFTKNEENHSIYLILYVDDMLLASDSEIIIQNTVKTLEKEFEIKNLGDPTQFIGTEISRNREGELLLSQKNKIQELVERYNLQEAKPTFTPMESGYPGISDEKLLPNNVQYQQLIGSLLYLSVVSRPDIAAPVCILSSRNQNPRNCDWNAAKRIVRYLKTTKELELRISNQKPPTLEAYSDATWASDNTDRKSLSGNLFLLGSNPISWMTGKQGCVSLSSTEAELISAAEASQELLWLLDLLKDLELEQKAPIYFHQDNQSCLKICSSEKVSSRTKHIATKIHHLKDLQKKTVIKMVYCPTGDMKADILTKPLPRPTFEKLRYNLVILIVRRKNALCIAVLADSTIIAYKEKKESIGISVLADSTIIAYKEKGESIGITVLADSTIISYKEKEESIGTSVLADSTIIAYKKKEESIGITVSTDSTIIAYKEYKESIGISVLADSTIIAYKEKEESNGISVLADSTIIAYKEKEESIGITVLADSTIIAYKEKEESIGITVLADSTIIAYGEKEESIGITVLADSTIISYKEKEESIGITVLADSTIIAYKEKKESIGITVLADSTIISYKEKEESIGITVLADSTIIAYKEKEESIGITVLADSTIIAYKEYKESIGITVLTDSTIIAYKEYKESIGITVLADSTIISYKEKEESIGITVLADSTIIAYEEKKESIGITVLADSTIISYKEKEESIGITVLADSTIISYKEKEESIGITVLADSTIIAYKEKEESIGITVLADSTIIAYKEKEESIGITVLADSTIISYKEKEESIGITVLADSTIIAYKEKEESIGITVLADSTIIAYKEKEESIGITVLADSTIISYKEEEESIGITVLADSTIIAYKEKKKIIGISVLADSTIIAYKEKEESIGITVLADSTIIAYKEKEESIRITVLADSTIIAYKEKEESIRITVLADSTIIAYKEKEESIGITVLTDSTIISYKEKEESIGITVLADSTIIAYKEKEESIRITVLADSTIIAYKKKEESIGITVLTDSTIIAYKEYKESNGISVLADSTIIAYKEKEESIGITVLADSTIIAYKEYKESNGISVLADSTIIAYKEKEESIGITVLADSTIIAYKEKEESIGITVLADSTIISYKEKEESIGITVLADSTIIAYKEKKKIIGISVLADSTIIAYKEKEESIGITVLADSTIIAYKEKEESIRITVLADSTIIAYKEKEESIRITVLADSTIIAYKEKEESIRITVLADSTIIAYKEKEESIRITVLADSTIIAYKEKEESIGITVLADSTIIAYKEKEESIRITVLADSTIIAYKEKEESIRITVLADSTIIAYKEKEESIRITVLTESTIIAYEEKEESIRITVLADSTIIANKEKEESIRITVLADSTIIAYEEKKESIGIT</sequence>
<evidence type="ECO:0000256" key="8">
    <source>
        <dbReference type="ARBA" id="ARBA00022801"/>
    </source>
</evidence>
<feature type="region of interest" description="Disordered" evidence="19">
    <location>
        <begin position="4474"/>
        <end position="4543"/>
    </location>
</feature>
<evidence type="ECO:0000256" key="11">
    <source>
        <dbReference type="ARBA" id="ARBA00022908"/>
    </source>
</evidence>
<evidence type="ECO:0000256" key="7">
    <source>
        <dbReference type="ARBA" id="ARBA00022759"/>
    </source>
</evidence>
<accession>A0ABY6LNK1</accession>
<dbReference type="InterPro" id="IPR054722">
    <property type="entry name" value="PolX-like_BBD"/>
</dbReference>
<feature type="region of interest" description="Disordered" evidence="19">
    <location>
        <begin position="1307"/>
        <end position="1345"/>
    </location>
</feature>
<dbReference type="InterPro" id="IPR041373">
    <property type="entry name" value="RT_RNaseH"/>
</dbReference>
<dbReference type="InterPro" id="IPR057670">
    <property type="entry name" value="SH3_retrovirus"/>
</dbReference>
<dbReference type="SUPFAM" id="SSF53098">
    <property type="entry name" value="Ribonuclease H-like"/>
    <property type="match status" value="3"/>
</dbReference>
<comment type="function">
    <text evidence="17">Capsid protein (CA) is the structural component of the virus-like particle (VLP), forming the shell that encapsulates the retrotransposons dimeric RNA genome. The particles are assembled from trimer-clustered units and there are holes in the capsid shells that allow for the diffusion of macromolecules. CA also has nucleocapsid-like chaperone activity, promoting primer tRNA(i)-Met annealing to the multipartite primer-binding site (PBS), dimerization of Ty1 RNA and initiation of reverse transcription.</text>
</comment>
<dbReference type="InterPro" id="IPR013103">
    <property type="entry name" value="RVT_2"/>
</dbReference>
<dbReference type="InterPro" id="IPR043502">
    <property type="entry name" value="DNA/RNA_pol_sf"/>
</dbReference>
<keyword evidence="2" id="KW-0645">Protease</keyword>
<keyword evidence="9" id="KW-0460">Magnesium</keyword>
<feature type="region of interest" description="Disordered" evidence="19">
    <location>
        <begin position="3986"/>
        <end position="4022"/>
    </location>
</feature>
<evidence type="ECO:0000256" key="1">
    <source>
        <dbReference type="ARBA" id="ARBA00012493"/>
    </source>
</evidence>
<dbReference type="InterPro" id="IPR021109">
    <property type="entry name" value="Peptidase_aspartic_dom_sf"/>
</dbReference>
<evidence type="ECO:0000256" key="19">
    <source>
        <dbReference type="SAM" id="MobiDB-lite"/>
    </source>
</evidence>
<dbReference type="Pfam" id="PF03732">
    <property type="entry name" value="Retrotrans_gag"/>
    <property type="match status" value="1"/>
</dbReference>
<dbReference type="Gene3D" id="3.10.20.370">
    <property type="match status" value="2"/>
</dbReference>
<keyword evidence="6" id="KW-0064">Aspartyl protease</keyword>
<dbReference type="InterPro" id="IPR036397">
    <property type="entry name" value="RNaseH_sf"/>
</dbReference>
<keyword evidence="18" id="KW-0479">Metal-binding</keyword>
<keyword evidence="4" id="KW-0548">Nucleotidyltransferase</keyword>
<dbReference type="InterPro" id="IPR041588">
    <property type="entry name" value="Integrase_H2C2"/>
</dbReference>
<organism evidence="24 25">
    <name type="scientific">Cordylochernes scorpioides</name>
    <dbReference type="NCBI Taxonomy" id="51811"/>
    <lineage>
        <taxon>Eukaryota</taxon>
        <taxon>Metazoa</taxon>
        <taxon>Ecdysozoa</taxon>
        <taxon>Arthropoda</taxon>
        <taxon>Chelicerata</taxon>
        <taxon>Arachnida</taxon>
        <taxon>Pseudoscorpiones</taxon>
        <taxon>Cheliferoidea</taxon>
        <taxon>Chernetidae</taxon>
        <taxon>Cordylochernes</taxon>
    </lineage>
</organism>
<dbReference type="SMART" id="SM00343">
    <property type="entry name" value="ZnF_C2HC"/>
    <property type="match status" value="6"/>
</dbReference>
<evidence type="ECO:0000259" key="21">
    <source>
        <dbReference type="PROSITE" id="PS50175"/>
    </source>
</evidence>
<feature type="domain" description="Reverse transcriptase" evidence="22">
    <location>
        <begin position="473"/>
        <end position="651"/>
    </location>
</feature>
<dbReference type="PROSITE" id="PS50175">
    <property type="entry name" value="ASP_PROT_RETROV"/>
    <property type="match status" value="2"/>
</dbReference>
<feature type="compositionally biased region" description="Polar residues" evidence="19">
    <location>
        <begin position="3999"/>
        <end position="4019"/>
    </location>
</feature>
<dbReference type="PROSITE" id="PS50878">
    <property type="entry name" value="RT_POL"/>
    <property type="match status" value="2"/>
</dbReference>
<keyword evidence="5" id="KW-0540">Nuclease</keyword>
<evidence type="ECO:0000256" key="5">
    <source>
        <dbReference type="ARBA" id="ARBA00022722"/>
    </source>
</evidence>
<feature type="compositionally biased region" description="Polar residues" evidence="19">
    <location>
        <begin position="4519"/>
        <end position="4531"/>
    </location>
</feature>
<feature type="domain" description="Integrase catalytic" evidence="23">
    <location>
        <begin position="2227"/>
        <end position="2386"/>
    </location>
</feature>
<feature type="domain" description="Integrase catalytic" evidence="23">
    <location>
        <begin position="4224"/>
        <end position="4401"/>
    </location>
</feature>
<feature type="compositionally biased region" description="Polar residues" evidence="19">
    <location>
        <begin position="4474"/>
        <end position="4492"/>
    </location>
</feature>
<keyword evidence="18" id="KW-0863">Zinc-finger</keyword>
<feature type="domain" description="CCHC-type" evidence="20">
    <location>
        <begin position="1620"/>
        <end position="1634"/>
    </location>
</feature>
<evidence type="ECO:0000259" key="20">
    <source>
        <dbReference type="PROSITE" id="PS50158"/>
    </source>
</evidence>
<dbReference type="EMBL" id="CP092884">
    <property type="protein sequence ID" value="UYV82701.1"/>
    <property type="molecule type" value="Genomic_DNA"/>
</dbReference>
<feature type="compositionally biased region" description="Basic and acidic residues" evidence="19">
    <location>
        <begin position="3926"/>
        <end position="3942"/>
    </location>
</feature>
<dbReference type="Pfam" id="PF17917">
    <property type="entry name" value="RT_RNaseH"/>
    <property type="match status" value="2"/>
</dbReference>
<dbReference type="InterPro" id="IPR000477">
    <property type="entry name" value="RT_dom"/>
</dbReference>
<dbReference type="PROSITE" id="PS00141">
    <property type="entry name" value="ASP_PROTEASE"/>
    <property type="match status" value="1"/>
</dbReference>
<dbReference type="SUPFAM" id="SSF56672">
    <property type="entry name" value="DNA/RNA polymerases"/>
    <property type="match status" value="4"/>
</dbReference>
<dbReference type="InterPro" id="IPR018061">
    <property type="entry name" value="Retropepsins"/>
</dbReference>
<keyword evidence="18" id="KW-0862">Zinc</keyword>
<dbReference type="InterPro" id="IPR041577">
    <property type="entry name" value="RT_RNaseH_2"/>
</dbReference>
<dbReference type="Pfam" id="PF25597">
    <property type="entry name" value="SH3_retrovirus"/>
    <property type="match status" value="1"/>
</dbReference>
<dbReference type="SUPFAM" id="SSF50630">
    <property type="entry name" value="Acid proteases"/>
    <property type="match status" value="2"/>
</dbReference>
<evidence type="ECO:0000256" key="2">
    <source>
        <dbReference type="ARBA" id="ARBA00022670"/>
    </source>
</evidence>
<feature type="domain" description="Peptidase A2" evidence="21">
    <location>
        <begin position="1640"/>
        <end position="1717"/>
    </location>
</feature>
<name>A0ABY6LNK1_9ARAC</name>
<dbReference type="PROSITE" id="PS50158">
    <property type="entry name" value="ZF_CCHC"/>
    <property type="match status" value="1"/>
</dbReference>
<evidence type="ECO:0000256" key="6">
    <source>
        <dbReference type="ARBA" id="ARBA00022750"/>
    </source>
</evidence>
<dbReference type="Gene3D" id="1.10.340.70">
    <property type="match status" value="3"/>
</dbReference>
<dbReference type="InterPro" id="IPR001584">
    <property type="entry name" value="Integrase_cat-core"/>
</dbReference>
<keyword evidence="8" id="KW-0378">Hydrolase</keyword>
<keyword evidence="7" id="KW-0255">Endonuclease</keyword>
<dbReference type="Pfam" id="PF14223">
    <property type="entry name" value="Retrotran_gag_2"/>
    <property type="match status" value="1"/>
</dbReference>
<dbReference type="PANTHER" id="PTHR37984">
    <property type="entry name" value="PROTEIN CBG26694"/>
    <property type="match status" value="1"/>
</dbReference>
<dbReference type="InterPro" id="IPR001878">
    <property type="entry name" value="Znf_CCHC"/>
</dbReference>
<dbReference type="Pfam" id="PF22936">
    <property type="entry name" value="Pol_BBD"/>
    <property type="match status" value="1"/>
</dbReference>
<keyword evidence="10" id="KW-0694">RNA-binding</keyword>
<evidence type="ECO:0000256" key="16">
    <source>
        <dbReference type="ARBA" id="ARBA00033113"/>
    </source>
</evidence>
<dbReference type="CDD" id="cd09272">
    <property type="entry name" value="RNase_HI_RT_Ty1"/>
    <property type="match status" value="1"/>
</dbReference>
<evidence type="ECO:0000313" key="24">
    <source>
        <dbReference type="EMBL" id="UYV82701.1"/>
    </source>
</evidence>
<feature type="region of interest" description="Disordered" evidence="19">
    <location>
        <begin position="3926"/>
        <end position="3951"/>
    </location>
</feature>
<protein>
    <recommendedName>
        <fullName evidence="1">RNA-directed DNA polymerase</fullName>
        <ecNumber evidence="1">2.7.7.49</ecNumber>
    </recommendedName>
    <alternativeName>
        <fullName evidence="14">Gag-Pol-p199</fullName>
    </alternativeName>
    <alternativeName>
        <fullName evidence="15">TY1A-TY1B</fullName>
    </alternativeName>
    <alternativeName>
        <fullName evidence="16">p190</fullName>
    </alternativeName>
</protein>
<evidence type="ECO:0000256" key="12">
    <source>
        <dbReference type="ARBA" id="ARBA00022918"/>
    </source>
</evidence>
<dbReference type="Gene3D" id="3.10.10.10">
    <property type="entry name" value="HIV Type 1 Reverse Transcriptase, subunit A, domain 1"/>
    <property type="match status" value="3"/>
</dbReference>
<feature type="domain" description="Peptidase A2" evidence="21">
    <location>
        <begin position="2828"/>
        <end position="2908"/>
    </location>
</feature>
<dbReference type="EC" id="2.7.7.49" evidence="1"/>
<dbReference type="SUPFAM" id="SSF57756">
    <property type="entry name" value="Retrovirus zinc finger-like domains"/>
    <property type="match status" value="1"/>
</dbReference>
<evidence type="ECO:0000256" key="4">
    <source>
        <dbReference type="ARBA" id="ARBA00022695"/>
    </source>
</evidence>
<dbReference type="InterPro" id="IPR043128">
    <property type="entry name" value="Rev_trsase/Diguanyl_cyclase"/>
</dbReference>
<feature type="compositionally biased region" description="Polar residues" evidence="19">
    <location>
        <begin position="1535"/>
        <end position="1551"/>
    </location>
</feature>
<evidence type="ECO:0000256" key="15">
    <source>
        <dbReference type="ARBA" id="ARBA00032154"/>
    </source>
</evidence>
<dbReference type="InterPro" id="IPR012337">
    <property type="entry name" value="RNaseH-like_sf"/>
</dbReference>
<feature type="non-terminal residue" evidence="24">
    <location>
        <position position="1"/>
    </location>
</feature>
<evidence type="ECO:0000256" key="10">
    <source>
        <dbReference type="ARBA" id="ARBA00022884"/>
    </source>
</evidence>
<reference evidence="24 25" key="1">
    <citation type="submission" date="2022-03" db="EMBL/GenBank/DDBJ databases">
        <title>A chromosomal length assembly of Cordylochernes scorpioides.</title>
        <authorList>
            <person name="Zeh D."/>
            <person name="Zeh J."/>
        </authorList>
    </citation>
    <scope>NUCLEOTIDE SEQUENCE [LARGE SCALE GENOMIC DNA]</scope>
    <source>
        <strain evidence="24">IN4F17</strain>
        <tissue evidence="24">Whole Body</tissue>
    </source>
</reference>
<evidence type="ECO:0000259" key="23">
    <source>
        <dbReference type="PROSITE" id="PS50994"/>
    </source>
</evidence>
<gene>
    <name evidence="24" type="ORF">LAZ67_22000609</name>
</gene>
<proteinExistence type="predicted"/>
<dbReference type="Pfam" id="PF07727">
    <property type="entry name" value="RVT_2"/>
    <property type="match status" value="1"/>
</dbReference>
<dbReference type="Gene3D" id="3.30.70.270">
    <property type="match status" value="5"/>
</dbReference>
<dbReference type="InterPro" id="IPR036875">
    <property type="entry name" value="Znf_CCHC_sf"/>
</dbReference>
<feature type="domain" description="Reverse transcriptase" evidence="22">
    <location>
        <begin position="2991"/>
        <end position="3169"/>
    </location>
</feature>